<gene>
    <name evidence="1" type="ORF">GRI58_04720</name>
</gene>
<evidence type="ECO:0000313" key="2">
    <source>
        <dbReference type="Proteomes" id="UP000439780"/>
    </source>
</evidence>
<accession>A0A845AEN0</accession>
<keyword evidence="2" id="KW-1185">Reference proteome</keyword>
<organism evidence="1 2">
    <name type="scientific">Qipengyuania algicida</name>
    <dbReference type="NCBI Taxonomy" id="1836209"/>
    <lineage>
        <taxon>Bacteria</taxon>
        <taxon>Pseudomonadati</taxon>
        <taxon>Pseudomonadota</taxon>
        <taxon>Alphaproteobacteria</taxon>
        <taxon>Sphingomonadales</taxon>
        <taxon>Erythrobacteraceae</taxon>
        <taxon>Qipengyuania</taxon>
    </lineage>
</organism>
<name>A0A845AEN0_9SPHN</name>
<comment type="caution">
    <text evidence="1">The sequence shown here is derived from an EMBL/GenBank/DDBJ whole genome shotgun (WGS) entry which is preliminary data.</text>
</comment>
<dbReference type="EMBL" id="WTYA01000003">
    <property type="protein sequence ID" value="MXP28124.1"/>
    <property type="molecule type" value="Genomic_DNA"/>
</dbReference>
<dbReference type="AlphaFoldDB" id="A0A845AEN0"/>
<protein>
    <submittedName>
        <fullName evidence="1">Uncharacterized protein</fullName>
    </submittedName>
</protein>
<dbReference type="Proteomes" id="UP000439780">
    <property type="component" value="Unassembled WGS sequence"/>
</dbReference>
<dbReference type="RefSeq" id="WP_160752436.1">
    <property type="nucleotide sequence ID" value="NZ_WTYA01000003.1"/>
</dbReference>
<evidence type="ECO:0000313" key="1">
    <source>
        <dbReference type="EMBL" id="MXP28124.1"/>
    </source>
</evidence>
<sequence>MIALLALAAATVTDPVVADFDHFCLSSQSAQAILAQADREGWQSGVAGAPAHFDPATQRYKSTDNGPLVLRVEDSISAGETRQGCGIIPPQPDSGIAAALQTDLGLVPAFHAGTAATFYAIKSANGWQAGTDRKLWQKAHDNGRFYAIMTSGGVPSFIATLHVLAKESD</sequence>
<proteinExistence type="predicted"/>
<reference evidence="1 2" key="1">
    <citation type="submission" date="2019-12" db="EMBL/GenBank/DDBJ databases">
        <title>Genomic-based taxomic classification of the family Erythrobacteraceae.</title>
        <authorList>
            <person name="Xu L."/>
        </authorList>
    </citation>
    <scope>NUCLEOTIDE SEQUENCE [LARGE SCALE GENOMIC DNA]</scope>
    <source>
        <strain evidence="1 2">KEMB 9005-328</strain>
    </source>
</reference>